<evidence type="ECO:0000256" key="3">
    <source>
        <dbReference type="ARBA" id="ARBA00022964"/>
    </source>
</evidence>
<dbReference type="SUPFAM" id="SSF51182">
    <property type="entry name" value="RmlC-like cupins"/>
    <property type="match status" value="1"/>
</dbReference>
<dbReference type="GO" id="GO:0016702">
    <property type="term" value="F:oxidoreductase activity, acting on single donors with incorporation of molecular oxygen, incorporation of two atoms of oxygen"/>
    <property type="evidence" value="ECO:0007669"/>
    <property type="project" value="InterPro"/>
</dbReference>
<dbReference type="Gene3D" id="2.60.120.10">
    <property type="entry name" value="Jelly Rolls"/>
    <property type="match status" value="1"/>
</dbReference>
<keyword evidence="5" id="KW-0408">Iron</keyword>
<keyword evidence="3" id="KW-0223">Dioxygenase</keyword>
<name>A0A6J7KEL9_9ZZZZ</name>
<evidence type="ECO:0000256" key="4">
    <source>
        <dbReference type="ARBA" id="ARBA00023002"/>
    </source>
</evidence>
<accession>A0A6J7KEL9</accession>
<sequence length="175" mass="19243">MSTVARPAREFETDYPVRRGTLTSGELAELARTIAEDPSRWEDVVRHDPEQRTYALLHQDDDVTIWLICWGEGHDTGFHDHDVSSAGVAVATGEVVDERLTAFGDPIRRRLDPDHGATIEPTEIHRMRHGGGVPAVSIHAYSPPLLRTGAYEVAADGRLLRHAQPGEDALVPVGD</sequence>
<reference evidence="6" key="1">
    <citation type="submission" date="2020-05" db="EMBL/GenBank/DDBJ databases">
        <authorList>
            <person name="Chiriac C."/>
            <person name="Salcher M."/>
            <person name="Ghai R."/>
            <person name="Kavagutti S V."/>
        </authorList>
    </citation>
    <scope>NUCLEOTIDE SEQUENCE</scope>
</reference>
<dbReference type="GO" id="GO:0008198">
    <property type="term" value="F:ferrous iron binding"/>
    <property type="evidence" value="ECO:0007669"/>
    <property type="project" value="TreeGrafter"/>
</dbReference>
<comment type="similarity">
    <text evidence="1">Belongs to the cysteine dioxygenase family.</text>
</comment>
<dbReference type="EMBL" id="CAFBMK010000376">
    <property type="protein sequence ID" value="CAB4954035.1"/>
    <property type="molecule type" value="Genomic_DNA"/>
</dbReference>
<organism evidence="6">
    <name type="scientific">freshwater metagenome</name>
    <dbReference type="NCBI Taxonomy" id="449393"/>
    <lineage>
        <taxon>unclassified sequences</taxon>
        <taxon>metagenomes</taxon>
        <taxon>ecological metagenomes</taxon>
    </lineage>
</organism>
<dbReference type="SMR" id="A0A6J7KEL9"/>
<dbReference type="AlphaFoldDB" id="A0A6J7KEL9"/>
<keyword evidence="2" id="KW-0479">Metal-binding</keyword>
<dbReference type="InterPro" id="IPR011051">
    <property type="entry name" value="RmlC_Cupin_sf"/>
</dbReference>
<dbReference type="InterPro" id="IPR010300">
    <property type="entry name" value="CDO_1"/>
</dbReference>
<dbReference type="InterPro" id="IPR014710">
    <property type="entry name" value="RmlC-like_jellyroll"/>
</dbReference>
<evidence type="ECO:0000256" key="2">
    <source>
        <dbReference type="ARBA" id="ARBA00022723"/>
    </source>
</evidence>
<dbReference type="PANTHER" id="PTHR12918:SF1">
    <property type="entry name" value="CYSTEINE DIOXYGENASE TYPE 1"/>
    <property type="match status" value="1"/>
</dbReference>
<gene>
    <name evidence="6" type="ORF">UFOPK3564_03655</name>
</gene>
<keyword evidence="4" id="KW-0560">Oxidoreductase</keyword>
<evidence type="ECO:0000256" key="5">
    <source>
        <dbReference type="ARBA" id="ARBA00023004"/>
    </source>
</evidence>
<proteinExistence type="inferred from homology"/>
<dbReference type="CDD" id="cd10548">
    <property type="entry name" value="cupin_CDO"/>
    <property type="match status" value="1"/>
</dbReference>
<evidence type="ECO:0000256" key="1">
    <source>
        <dbReference type="ARBA" id="ARBA00006622"/>
    </source>
</evidence>
<dbReference type="PANTHER" id="PTHR12918">
    <property type="entry name" value="CYSTEINE DIOXYGENASE"/>
    <property type="match status" value="1"/>
</dbReference>
<dbReference type="Pfam" id="PF05995">
    <property type="entry name" value="CDO_I"/>
    <property type="match status" value="1"/>
</dbReference>
<evidence type="ECO:0000313" key="6">
    <source>
        <dbReference type="EMBL" id="CAB4954035.1"/>
    </source>
</evidence>
<protein>
    <submittedName>
        <fullName evidence="6">Unannotated protein</fullName>
    </submittedName>
</protein>